<reference evidence="2" key="1">
    <citation type="submission" date="2015-01" db="EMBL/GenBank/DDBJ databases">
        <authorList>
            <person name="Aksoy S."/>
            <person name="Warren W."/>
            <person name="Wilson R.K."/>
        </authorList>
    </citation>
    <scope>NUCLEOTIDE SEQUENCE [LARGE SCALE GENOMIC DNA]</scope>
    <source>
        <strain evidence="2">IAEA</strain>
    </source>
</reference>
<dbReference type="EnsemblMetazoa" id="GPPI036421-RA">
    <property type="protein sequence ID" value="GPPI036421-PA"/>
    <property type="gene ID" value="GPPI036421"/>
</dbReference>
<dbReference type="VEuPathDB" id="VectorBase:GPPI036421"/>
<dbReference type="Proteomes" id="UP000092460">
    <property type="component" value="Unassembled WGS sequence"/>
</dbReference>
<keyword evidence="2" id="KW-1185">Reference proteome</keyword>
<evidence type="ECO:0000313" key="1">
    <source>
        <dbReference type="EnsemblMetazoa" id="GPPI036421-PA"/>
    </source>
</evidence>
<proteinExistence type="predicted"/>
<protein>
    <submittedName>
        <fullName evidence="1">Uncharacterized protein</fullName>
    </submittedName>
</protein>
<dbReference type="EMBL" id="JXJN01017946">
    <property type="status" value="NOT_ANNOTATED_CDS"/>
    <property type="molecule type" value="Genomic_DNA"/>
</dbReference>
<reference evidence="1" key="2">
    <citation type="submission" date="2020-05" db="UniProtKB">
        <authorList>
            <consortium name="EnsemblMetazoa"/>
        </authorList>
    </citation>
    <scope>IDENTIFICATION</scope>
    <source>
        <strain evidence="1">IAEA</strain>
    </source>
</reference>
<dbReference type="AlphaFoldDB" id="A0A1B0BPG8"/>
<name>A0A1B0BPG8_9MUSC</name>
<sequence>MTQYTIIRRLSYKAESVIVVCVLKPKPFIDLLSNKRNTVISADYFIIIVIIIISSSSSSSSSSTLSLPLSSLSSSTTITIMAVDNQLKKYRMSMATKENKEKKKKKYICFISSEHNRSTQISPEFSFKIFPFLAFIFVLRQSINIIPDNIGI</sequence>
<accession>A0A1B0BPG8</accession>
<evidence type="ECO:0000313" key="2">
    <source>
        <dbReference type="Proteomes" id="UP000092460"/>
    </source>
</evidence>
<organism evidence="1 2">
    <name type="scientific">Glossina palpalis gambiensis</name>
    <dbReference type="NCBI Taxonomy" id="67801"/>
    <lineage>
        <taxon>Eukaryota</taxon>
        <taxon>Metazoa</taxon>
        <taxon>Ecdysozoa</taxon>
        <taxon>Arthropoda</taxon>
        <taxon>Hexapoda</taxon>
        <taxon>Insecta</taxon>
        <taxon>Pterygota</taxon>
        <taxon>Neoptera</taxon>
        <taxon>Endopterygota</taxon>
        <taxon>Diptera</taxon>
        <taxon>Brachycera</taxon>
        <taxon>Muscomorpha</taxon>
        <taxon>Hippoboscoidea</taxon>
        <taxon>Glossinidae</taxon>
        <taxon>Glossina</taxon>
    </lineage>
</organism>